<sequence length="189" mass="21192">MTMKYLITGLGNIGSEYLGTRHNIGFRVVNALAEDAGIPFTEERYGAIARMRVKNCELIVLKPNTFMNLSGNAVRYWLQKENIPVENLLVVVDDLALPFGTLRLKPKGSDAGHNGLKNIQQLLGTQEYSRLRFGIGSDFPRGGQINYVLGKFPPEELQEMPDKMKRAVEIIKSFCLAGIQNTMNQFNNK</sequence>
<keyword evidence="7" id="KW-0963">Cytoplasm</keyword>
<protein>
    <recommendedName>
        <fullName evidence="6 7">Peptidyl-tRNA hydrolase</fullName>
        <shortName evidence="7">Pth</shortName>
        <ecNumber evidence="1 7">3.1.1.29</ecNumber>
    </recommendedName>
</protein>
<evidence type="ECO:0000256" key="4">
    <source>
        <dbReference type="ARBA" id="ARBA00022884"/>
    </source>
</evidence>
<dbReference type="CDD" id="cd00462">
    <property type="entry name" value="PTH"/>
    <property type="match status" value="1"/>
</dbReference>
<evidence type="ECO:0000256" key="3">
    <source>
        <dbReference type="ARBA" id="ARBA00022801"/>
    </source>
</evidence>
<dbReference type="Pfam" id="PF01195">
    <property type="entry name" value="Pept_tRNA_hydro"/>
    <property type="match status" value="1"/>
</dbReference>
<gene>
    <name evidence="7 10" type="primary">pth</name>
    <name evidence="10" type="ORF">PRABACTJOHN_02857</name>
</gene>
<dbReference type="STRING" id="537006.PRABACTJOHN_02857"/>
<dbReference type="HAMAP" id="MF_00083">
    <property type="entry name" value="Pept_tRNA_hydro_bact"/>
    <property type="match status" value="1"/>
</dbReference>
<keyword evidence="4 7" id="KW-0694">RNA-binding</keyword>
<dbReference type="EMBL" id="ABYH01000310">
    <property type="protein sequence ID" value="EEC95764.1"/>
    <property type="molecule type" value="Genomic_DNA"/>
</dbReference>
<keyword evidence="3 7" id="KW-0378">Hydrolase</keyword>
<name>B7BCT8_9BACT</name>
<feature type="site" description="Discriminates between blocked and unblocked aminoacyl-tRNA" evidence="7">
    <location>
        <position position="12"/>
    </location>
</feature>
<reference evidence="10 11" key="2">
    <citation type="submission" date="2008-10" db="EMBL/GenBank/DDBJ databases">
        <authorList>
            <person name="Fulton L."/>
            <person name="Clifton S."/>
            <person name="Fulton B."/>
            <person name="Xu J."/>
            <person name="Minx P."/>
            <person name="Pepin K.H."/>
            <person name="Johnson M."/>
            <person name="Bhonagiri V."/>
            <person name="Nash W.E."/>
            <person name="Mardis E.R."/>
            <person name="Wilson R.K."/>
        </authorList>
    </citation>
    <scope>NUCLEOTIDE SEQUENCE [LARGE SCALE GENOMIC DNA]</scope>
    <source>
        <strain evidence="10 11">DSM 18315</strain>
    </source>
</reference>
<comment type="function">
    <text evidence="7">Hydrolyzes ribosome-free peptidyl-tRNAs (with 1 or more amino acids incorporated), which drop off the ribosome during protein synthesis, or as a result of ribosome stalling.</text>
</comment>
<keyword evidence="2 7" id="KW-0820">tRNA-binding</keyword>
<comment type="subunit">
    <text evidence="7">Monomer.</text>
</comment>
<dbReference type="EC" id="3.1.1.29" evidence="1 7"/>
<dbReference type="AlphaFoldDB" id="B7BCT8"/>
<dbReference type="GO" id="GO:0005737">
    <property type="term" value="C:cytoplasm"/>
    <property type="evidence" value="ECO:0007669"/>
    <property type="project" value="UniProtKB-SubCell"/>
</dbReference>
<evidence type="ECO:0000256" key="5">
    <source>
        <dbReference type="ARBA" id="ARBA00038063"/>
    </source>
</evidence>
<evidence type="ECO:0000313" key="10">
    <source>
        <dbReference type="EMBL" id="EEC95764.1"/>
    </source>
</evidence>
<feature type="binding site" evidence="7">
    <location>
        <position position="114"/>
    </location>
    <ligand>
        <name>tRNA</name>
        <dbReference type="ChEBI" id="CHEBI:17843"/>
    </ligand>
</feature>
<reference evidence="10 11" key="1">
    <citation type="submission" date="2008-10" db="EMBL/GenBank/DDBJ databases">
        <title>Draft genome sequence of Parabacteroides johnsonii (DSM 18315).</title>
        <authorList>
            <person name="Sudarsanam P."/>
            <person name="Ley R."/>
            <person name="Guruge J."/>
            <person name="Turnbaugh P.J."/>
            <person name="Mahowald M."/>
            <person name="Liep D."/>
            <person name="Gordon J."/>
        </authorList>
    </citation>
    <scope>NUCLEOTIDE SEQUENCE [LARGE SCALE GENOMIC DNA]</scope>
    <source>
        <strain evidence="10 11">DSM 18315</strain>
    </source>
</reference>
<proteinExistence type="inferred from homology"/>
<evidence type="ECO:0000256" key="9">
    <source>
        <dbReference type="RuleBase" id="RU004320"/>
    </source>
</evidence>
<comment type="subcellular location">
    <subcellularLocation>
        <location evidence="7">Cytoplasm</location>
    </subcellularLocation>
</comment>
<comment type="function">
    <text evidence="7">Catalyzes the release of premature peptidyl moieties from peptidyl-tRNA molecules trapped in stalled 50S ribosomal subunits, and thus maintains levels of free tRNAs and 50S ribosomes.</text>
</comment>
<evidence type="ECO:0000256" key="6">
    <source>
        <dbReference type="ARBA" id="ARBA00050038"/>
    </source>
</evidence>
<dbReference type="PANTHER" id="PTHR17224:SF1">
    <property type="entry name" value="PEPTIDYL-TRNA HYDROLASE"/>
    <property type="match status" value="1"/>
</dbReference>
<dbReference type="PROSITE" id="PS01195">
    <property type="entry name" value="PEPT_TRNA_HYDROL_1"/>
    <property type="match status" value="1"/>
</dbReference>
<organism evidence="10 11">
    <name type="scientific">Parabacteroides johnsonii DSM 18315</name>
    <dbReference type="NCBI Taxonomy" id="537006"/>
    <lineage>
        <taxon>Bacteria</taxon>
        <taxon>Pseudomonadati</taxon>
        <taxon>Bacteroidota</taxon>
        <taxon>Bacteroidia</taxon>
        <taxon>Bacteroidales</taxon>
        <taxon>Tannerellaceae</taxon>
        <taxon>Parabacteroides</taxon>
    </lineage>
</organism>
<feature type="site" description="Stabilizes the basic form of H active site to accept a proton" evidence="7">
    <location>
        <position position="93"/>
    </location>
</feature>
<dbReference type="GO" id="GO:0000049">
    <property type="term" value="F:tRNA binding"/>
    <property type="evidence" value="ECO:0007669"/>
    <property type="project" value="UniProtKB-UniRule"/>
</dbReference>
<feature type="binding site" evidence="7">
    <location>
        <position position="66"/>
    </location>
    <ligand>
        <name>tRNA</name>
        <dbReference type="ChEBI" id="CHEBI:17843"/>
    </ligand>
</feature>
<feature type="binding site" evidence="7">
    <location>
        <position position="68"/>
    </location>
    <ligand>
        <name>tRNA</name>
        <dbReference type="ChEBI" id="CHEBI:17843"/>
    </ligand>
</feature>
<dbReference type="GO" id="GO:0072344">
    <property type="term" value="P:rescue of stalled ribosome"/>
    <property type="evidence" value="ECO:0007669"/>
    <property type="project" value="UniProtKB-UniRule"/>
</dbReference>
<evidence type="ECO:0000256" key="8">
    <source>
        <dbReference type="RuleBase" id="RU000673"/>
    </source>
</evidence>
<dbReference type="GO" id="GO:0006515">
    <property type="term" value="P:protein quality control for misfolded or incompletely synthesized proteins"/>
    <property type="evidence" value="ECO:0007669"/>
    <property type="project" value="UniProtKB-UniRule"/>
</dbReference>
<evidence type="ECO:0000313" key="11">
    <source>
        <dbReference type="Proteomes" id="UP000005510"/>
    </source>
</evidence>
<accession>B7BCT8</accession>
<evidence type="ECO:0000256" key="2">
    <source>
        <dbReference type="ARBA" id="ARBA00022555"/>
    </source>
</evidence>
<evidence type="ECO:0000256" key="1">
    <source>
        <dbReference type="ARBA" id="ARBA00013260"/>
    </source>
</evidence>
<evidence type="ECO:0000256" key="7">
    <source>
        <dbReference type="HAMAP-Rule" id="MF_00083"/>
    </source>
</evidence>
<comment type="catalytic activity">
    <reaction evidence="7 8">
        <text>an N-acyl-L-alpha-aminoacyl-tRNA + H2O = an N-acyl-L-amino acid + a tRNA + H(+)</text>
        <dbReference type="Rhea" id="RHEA:54448"/>
        <dbReference type="Rhea" id="RHEA-COMP:10123"/>
        <dbReference type="Rhea" id="RHEA-COMP:13883"/>
        <dbReference type="ChEBI" id="CHEBI:15377"/>
        <dbReference type="ChEBI" id="CHEBI:15378"/>
        <dbReference type="ChEBI" id="CHEBI:59874"/>
        <dbReference type="ChEBI" id="CHEBI:78442"/>
        <dbReference type="ChEBI" id="CHEBI:138191"/>
        <dbReference type="EC" id="3.1.1.29"/>
    </reaction>
</comment>
<dbReference type="SUPFAM" id="SSF53178">
    <property type="entry name" value="Peptidyl-tRNA hydrolase-like"/>
    <property type="match status" value="1"/>
</dbReference>
<comment type="caution">
    <text evidence="10">The sequence shown here is derived from an EMBL/GenBank/DDBJ whole genome shotgun (WGS) entry which is preliminary data.</text>
</comment>
<dbReference type="HOGENOM" id="CLU_062456_4_1_10"/>
<dbReference type="NCBIfam" id="TIGR00447">
    <property type="entry name" value="pth"/>
    <property type="match status" value="1"/>
</dbReference>
<dbReference type="FunFam" id="3.40.50.1470:FF:000001">
    <property type="entry name" value="Peptidyl-tRNA hydrolase"/>
    <property type="match status" value="1"/>
</dbReference>
<dbReference type="GO" id="GO:0004045">
    <property type="term" value="F:peptidyl-tRNA hydrolase activity"/>
    <property type="evidence" value="ECO:0007669"/>
    <property type="project" value="UniProtKB-UniRule"/>
</dbReference>
<dbReference type="PROSITE" id="PS01196">
    <property type="entry name" value="PEPT_TRNA_HYDROL_2"/>
    <property type="match status" value="1"/>
</dbReference>
<dbReference type="Proteomes" id="UP000005510">
    <property type="component" value="Unassembled WGS sequence"/>
</dbReference>
<dbReference type="InterPro" id="IPR001328">
    <property type="entry name" value="Pept_tRNA_hydro"/>
</dbReference>
<dbReference type="InterPro" id="IPR018171">
    <property type="entry name" value="Pept_tRNA_hydro_CS"/>
</dbReference>
<comment type="similarity">
    <text evidence="5 7 9">Belongs to the PTH family.</text>
</comment>
<feature type="binding site" evidence="7">
    <location>
        <position position="17"/>
    </location>
    <ligand>
        <name>tRNA</name>
        <dbReference type="ChEBI" id="CHEBI:17843"/>
    </ligand>
</feature>
<dbReference type="PANTHER" id="PTHR17224">
    <property type="entry name" value="PEPTIDYL-TRNA HYDROLASE"/>
    <property type="match status" value="1"/>
</dbReference>
<dbReference type="Gene3D" id="3.40.50.1470">
    <property type="entry name" value="Peptidyl-tRNA hydrolase"/>
    <property type="match status" value="1"/>
</dbReference>
<dbReference type="InterPro" id="IPR036416">
    <property type="entry name" value="Pept_tRNA_hydro_sf"/>
</dbReference>
<feature type="active site" description="Proton acceptor" evidence="7">
    <location>
        <position position="22"/>
    </location>
</feature>